<sequence length="142" mass="15182">MTDSDSKVPPYASTTGTPQDFTFPPYPPENAMFQDTTMPPYPTDDSTAEVGEIGIEMQPTAVPTVPLTSFTKTETVCPHCGKSIKTSVKYRVGALSWVLCGIIALLGGIFGCCLIPLCSPCCMDVVHSCPTCRKVIATVSRI</sequence>
<evidence type="ECO:0000259" key="10">
    <source>
        <dbReference type="PROSITE" id="PS51837"/>
    </source>
</evidence>
<dbReference type="SMART" id="SM00714">
    <property type="entry name" value="LITAF"/>
    <property type="match status" value="1"/>
</dbReference>
<reference evidence="11 12" key="1">
    <citation type="journal article" date="2019" name="BMC Genomics">
        <title>New insights from Opisthorchis felineus genome: update on genomics of the epidemiologically important liver flukes.</title>
        <authorList>
            <person name="Ershov N.I."/>
            <person name="Mordvinov V.A."/>
            <person name="Prokhortchouk E.B."/>
            <person name="Pakharukova M.Y."/>
            <person name="Gunbin K.V."/>
            <person name="Ustyantsev K."/>
            <person name="Genaev M.A."/>
            <person name="Blinov A.G."/>
            <person name="Mazur A."/>
            <person name="Boulygina E."/>
            <person name="Tsygankova S."/>
            <person name="Khrameeva E."/>
            <person name="Chekanov N."/>
            <person name="Fan G."/>
            <person name="Xiao A."/>
            <person name="Zhang H."/>
            <person name="Xu X."/>
            <person name="Yang H."/>
            <person name="Solovyev V."/>
            <person name="Lee S.M."/>
            <person name="Liu X."/>
            <person name="Afonnikov D.A."/>
            <person name="Skryabin K.G."/>
        </authorList>
    </citation>
    <scope>NUCLEOTIDE SEQUENCE [LARGE SCALE GENOMIC DNA]</scope>
    <source>
        <strain evidence="11">AK-0245</strain>
        <tissue evidence="11">Whole organism</tissue>
    </source>
</reference>
<comment type="caution">
    <text evidence="11">The sequence shown here is derived from an EMBL/GenBank/DDBJ whole genome shotgun (WGS) entry which is preliminary data.</text>
</comment>
<comment type="similarity">
    <text evidence="4">Belongs to the CDIP1/LITAF family.</text>
</comment>
<dbReference type="PANTHER" id="PTHR23292">
    <property type="entry name" value="LIPOPOLYSACCHARIDE-INDUCED TUMOR NECROSIS FACTOR-ALPHA FACTOR"/>
    <property type="match status" value="1"/>
</dbReference>
<name>A0A4S2LIS8_OPIFE</name>
<gene>
    <name evidence="11" type="ORF">CRM22_007262</name>
</gene>
<keyword evidence="9" id="KW-1133">Transmembrane helix</keyword>
<dbReference type="GO" id="GO:0005765">
    <property type="term" value="C:lysosomal membrane"/>
    <property type="evidence" value="ECO:0007669"/>
    <property type="project" value="UniProtKB-SubCell"/>
</dbReference>
<evidence type="ECO:0000256" key="2">
    <source>
        <dbReference type="ARBA" id="ARBA00004481"/>
    </source>
</evidence>
<evidence type="ECO:0000256" key="3">
    <source>
        <dbReference type="ARBA" id="ARBA00004630"/>
    </source>
</evidence>
<dbReference type="STRING" id="147828.A0A4S2LIS8"/>
<evidence type="ECO:0000256" key="5">
    <source>
        <dbReference type="ARBA" id="ARBA00022723"/>
    </source>
</evidence>
<accession>A0A4S2LIS8</accession>
<evidence type="ECO:0000313" key="12">
    <source>
        <dbReference type="Proteomes" id="UP000308267"/>
    </source>
</evidence>
<organism evidence="11 12">
    <name type="scientific">Opisthorchis felineus</name>
    <dbReference type="NCBI Taxonomy" id="147828"/>
    <lineage>
        <taxon>Eukaryota</taxon>
        <taxon>Metazoa</taxon>
        <taxon>Spiralia</taxon>
        <taxon>Lophotrochozoa</taxon>
        <taxon>Platyhelminthes</taxon>
        <taxon>Trematoda</taxon>
        <taxon>Digenea</taxon>
        <taxon>Opisthorchiida</taxon>
        <taxon>Opisthorchiata</taxon>
        <taxon>Opisthorchiidae</taxon>
        <taxon>Opisthorchis</taxon>
    </lineage>
</organism>
<dbReference type="InterPro" id="IPR037519">
    <property type="entry name" value="LITAF_fam"/>
</dbReference>
<dbReference type="Pfam" id="PF10601">
    <property type="entry name" value="zf-LITAF-like"/>
    <property type="match status" value="1"/>
</dbReference>
<keyword evidence="5" id="KW-0479">Metal-binding</keyword>
<comment type="subcellular location">
    <subcellularLocation>
        <location evidence="2">Endosome membrane</location>
        <topology evidence="2">Peripheral membrane protein</topology>
    </subcellularLocation>
    <subcellularLocation>
        <location evidence="1">Late endosome membrane</location>
    </subcellularLocation>
    <subcellularLocation>
        <location evidence="3">Lysosome membrane</location>
        <topology evidence="3">Peripheral membrane protein</topology>
        <orientation evidence="3">Cytoplasmic side</orientation>
    </subcellularLocation>
</comment>
<evidence type="ECO:0000256" key="4">
    <source>
        <dbReference type="ARBA" id="ARBA00005975"/>
    </source>
</evidence>
<dbReference type="PROSITE" id="PS51837">
    <property type="entry name" value="LITAF"/>
    <property type="match status" value="1"/>
</dbReference>
<dbReference type="Proteomes" id="UP000308267">
    <property type="component" value="Unassembled WGS sequence"/>
</dbReference>
<feature type="transmembrane region" description="Helical" evidence="9">
    <location>
        <begin position="92"/>
        <end position="117"/>
    </location>
</feature>
<evidence type="ECO:0000256" key="9">
    <source>
        <dbReference type="SAM" id="Phobius"/>
    </source>
</evidence>
<keyword evidence="9" id="KW-0812">Transmembrane</keyword>
<dbReference type="GO" id="GO:0008270">
    <property type="term" value="F:zinc ion binding"/>
    <property type="evidence" value="ECO:0007669"/>
    <property type="project" value="TreeGrafter"/>
</dbReference>
<dbReference type="InterPro" id="IPR006629">
    <property type="entry name" value="LITAF"/>
</dbReference>
<feature type="domain" description="LITAF" evidence="10">
    <location>
        <begin position="56"/>
        <end position="141"/>
    </location>
</feature>
<dbReference type="OrthoDB" id="6253346at2759"/>
<evidence type="ECO:0000256" key="8">
    <source>
        <dbReference type="SAM" id="MobiDB-lite"/>
    </source>
</evidence>
<feature type="region of interest" description="Disordered" evidence="8">
    <location>
        <begin position="1"/>
        <end position="47"/>
    </location>
</feature>
<protein>
    <recommendedName>
        <fullName evidence="10">LITAF domain-containing protein</fullName>
    </recommendedName>
</protein>
<dbReference type="EMBL" id="SJOL01007403">
    <property type="protein sequence ID" value="TGZ62736.1"/>
    <property type="molecule type" value="Genomic_DNA"/>
</dbReference>
<keyword evidence="12" id="KW-1185">Reference proteome</keyword>
<evidence type="ECO:0000256" key="7">
    <source>
        <dbReference type="ARBA" id="ARBA00023136"/>
    </source>
</evidence>
<proteinExistence type="inferred from homology"/>
<evidence type="ECO:0000256" key="1">
    <source>
        <dbReference type="ARBA" id="ARBA00004414"/>
    </source>
</evidence>
<evidence type="ECO:0000256" key="6">
    <source>
        <dbReference type="ARBA" id="ARBA00022833"/>
    </source>
</evidence>
<keyword evidence="7 9" id="KW-0472">Membrane</keyword>
<evidence type="ECO:0000313" key="11">
    <source>
        <dbReference type="EMBL" id="TGZ62736.1"/>
    </source>
</evidence>
<dbReference type="PANTHER" id="PTHR23292:SF6">
    <property type="entry name" value="FI16602P1-RELATED"/>
    <property type="match status" value="1"/>
</dbReference>
<dbReference type="GO" id="GO:0031902">
    <property type="term" value="C:late endosome membrane"/>
    <property type="evidence" value="ECO:0007669"/>
    <property type="project" value="UniProtKB-SubCell"/>
</dbReference>
<dbReference type="AlphaFoldDB" id="A0A4S2LIS8"/>
<keyword evidence="6" id="KW-0862">Zinc</keyword>